<dbReference type="Pfam" id="PF00698">
    <property type="entry name" value="Acyl_transf_1"/>
    <property type="match status" value="1"/>
</dbReference>
<feature type="domain" description="PKS/mFAS DH" evidence="12">
    <location>
        <begin position="937"/>
        <end position="1229"/>
    </location>
</feature>
<feature type="domain" description="Carrier" evidence="10">
    <location>
        <begin position="2448"/>
        <end position="2527"/>
    </location>
</feature>
<dbReference type="Gene3D" id="3.40.47.10">
    <property type="match status" value="1"/>
</dbReference>
<dbReference type="GO" id="GO:0006633">
    <property type="term" value="P:fatty acid biosynthetic process"/>
    <property type="evidence" value="ECO:0007669"/>
    <property type="project" value="InterPro"/>
</dbReference>
<evidence type="ECO:0000313" key="14">
    <source>
        <dbReference type="Proteomes" id="UP001265746"/>
    </source>
</evidence>
<dbReference type="SUPFAM" id="SSF47336">
    <property type="entry name" value="ACP-like"/>
    <property type="match status" value="1"/>
</dbReference>
<keyword evidence="5" id="KW-0521">NADP</keyword>
<dbReference type="EMBL" id="JAUJFL010000001">
    <property type="protein sequence ID" value="KAK2615832.1"/>
    <property type="molecule type" value="Genomic_DNA"/>
</dbReference>
<dbReference type="InterPro" id="IPR050091">
    <property type="entry name" value="PKS_NRPS_Biosynth_Enz"/>
</dbReference>
<keyword evidence="2" id="KW-0597">Phosphoprotein</keyword>
<dbReference type="SUPFAM" id="SSF53335">
    <property type="entry name" value="S-adenosyl-L-methionine-dependent methyltransferases"/>
    <property type="match status" value="1"/>
</dbReference>
<dbReference type="Pfam" id="PF02801">
    <property type="entry name" value="Ketoacyl-synt_C"/>
    <property type="match status" value="1"/>
</dbReference>
<evidence type="ECO:0000313" key="13">
    <source>
        <dbReference type="EMBL" id="KAK2615832.1"/>
    </source>
</evidence>
<dbReference type="SUPFAM" id="SSF52151">
    <property type="entry name" value="FabD/lysophospholipase-like"/>
    <property type="match status" value="1"/>
</dbReference>
<dbReference type="PROSITE" id="PS52019">
    <property type="entry name" value="PKS_MFAS_DH"/>
    <property type="match status" value="1"/>
</dbReference>
<evidence type="ECO:0000259" key="11">
    <source>
        <dbReference type="PROSITE" id="PS52004"/>
    </source>
</evidence>
<dbReference type="GO" id="GO:0031177">
    <property type="term" value="F:phosphopantetheine binding"/>
    <property type="evidence" value="ECO:0007669"/>
    <property type="project" value="InterPro"/>
</dbReference>
<name>A0AAD9SUD6_PHOAM</name>
<dbReference type="InterPro" id="IPR042104">
    <property type="entry name" value="PKS_dehydratase_sf"/>
</dbReference>
<dbReference type="Gene3D" id="3.40.50.720">
    <property type="entry name" value="NAD(P)-binding Rossmann-like Domain"/>
    <property type="match status" value="2"/>
</dbReference>
<dbReference type="GO" id="GO:0016491">
    <property type="term" value="F:oxidoreductase activity"/>
    <property type="evidence" value="ECO:0007669"/>
    <property type="project" value="UniProtKB-KW"/>
</dbReference>
<evidence type="ECO:0000259" key="10">
    <source>
        <dbReference type="PROSITE" id="PS50075"/>
    </source>
</evidence>
<dbReference type="InterPro" id="IPR014043">
    <property type="entry name" value="Acyl_transferase_dom"/>
</dbReference>
<keyword evidence="3" id="KW-0489">Methyltransferase</keyword>
<dbReference type="Pfam" id="PF08242">
    <property type="entry name" value="Methyltransf_12"/>
    <property type="match status" value="1"/>
</dbReference>
<dbReference type="InterPro" id="IPR011032">
    <property type="entry name" value="GroES-like_sf"/>
</dbReference>
<dbReference type="SMART" id="SM00829">
    <property type="entry name" value="PKS_ER"/>
    <property type="match status" value="1"/>
</dbReference>
<feature type="region of interest" description="N-terminal hotdog fold" evidence="9">
    <location>
        <begin position="937"/>
        <end position="1063"/>
    </location>
</feature>
<evidence type="ECO:0000259" key="12">
    <source>
        <dbReference type="PROSITE" id="PS52019"/>
    </source>
</evidence>
<dbReference type="Proteomes" id="UP001265746">
    <property type="component" value="Unassembled WGS sequence"/>
</dbReference>
<dbReference type="SMART" id="SM00823">
    <property type="entry name" value="PKS_PP"/>
    <property type="match status" value="1"/>
</dbReference>
<dbReference type="Pfam" id="PF14765">
    <property type="entry name" value="PS-DH"/>
    <property type="match status" value="1"/>
</dbReference>
<organism evidence="13 14">
    <name type="scientific">Phomopsis amygdali</name>
    <name type="common">Fusicoccum amygdali</name>
    <dbReference type="NCBI Taxonomy" id="1214568"/>
    <lineage>
        <taxon>Eukaryota</taxon>
        <taxon>Fungi</taxon>
        <taxon>Dikarya</taxon>
        <taxon>Ascomycota</taxon>
        <taxon>Pezizomycotina</taxon>
        <taxon>Sordariomycetes</taxon>
        <taxon>Sordariomycetidae</taxon>
        <taxon>Diaporthales</taxon>
        <taxon>Diaporthaceae</taxon>
        <taxon>Diaporthe</taxon>
    </lineage>
</organism>
<dbReference type="PANTHER" id="PTHR43775">
    <property type="entry name" value="FATTY ACID SYNTHASE"/>
    <property type="match status" value="1"/>
</dbReference>
<dbReference type="GO" id="GO:0044550">
    <property type="term" value="P:secondary metabolite biosynthetic process"/>
    <property type="evidence" value="ECO:0007669"/>
    <property type="project" value="UniProtKB-ARBA"/>
</dbReference>
<evidence type="ECO:0000256" key="2">
    <source>
        <dbReference type="ARBA" id="ARBA00022553"/>
    </source>
</evidence>
<dbReference type="InterPro" id="IPR020843">
    <property type="entry name" value="ER"/>
</dbReference>
<dbReference type="PROSITE" id="PS50075">
    <property type="entry name" value="CARRIER"/>
    <property type="match status" value="1"/>
</dbReference>
<dbReference type="InterPro" id="IPR014031">
    <property type="entry name" value="Ketoacyl_synth_C"/>
</dbReference>
<dbReference type="Gene3D" id="1.10.1200.10">
    <property type="entry name" value="ACP-like"/>
    <property type="match status" value="1"/>
</dbReference>
<dbReference type="InterPro" id="IPR009081">
    <property type="entry name" value="PP-bd_ACP"/>
</dbReference>
<dbReference type="GO" id="GO:0004315">
    <property type="term" value="F:3-oxoacyl-[acyl-carrier-protein] synthase activity"/>
    <property type="evidence" value="ECO:0007669"/>
    <property type="project" value="InterPro"/>
</dbReference>
<dbReference type="Pfam" id="PF08240">
    <property type="entry name" value="ADH_N"/>
    <property type="match status" value="1"/>
</dbReference>
<feature type="domain" description="Ketosynthase family 3 (KS3)" evidence="11">
    <location>
        <begin position="26"/>
        <end position="444"/>
    </location>
</feature>
<evidence type="ECO:0000256" key="6">
    <source>
        <dbReference type="ARBA" id="ARBA00023002"/>
    </source>
</evidence>
<dbReference type="Pfam" id="PF16197">
    <property type="entry name" value="KAsynt_C_assoc"/>
    <property type="match status" value="1"/>
</dbReference>
<dbReference type="SUPFAM" id="SSF50129">
    <property type="entry name" value="GroES-like"/>
    <property type="match status" value="1"/>
</dbReference>
<dbReference type="InterPro" id="IPR016039">
    <property type="entry name" value="Thiolase-like"/>
</dbReference>
<feature type="active site" description="Proton acceptor; for dehydratase activity" evidence="9">
    <location>
        <position position="969"/>
    </location>
</feature>
<dbReference type="InterPro" id="IPR020807">
    <property type="entry name" value="PKS_DH"/>
</dbReference>
<dbReference type="SMART" id="SM00822">
    <property type="entry name" value="PKS_KR"/>
    <property type="match status" value="1"/>
</dbReference>
<evidence type="ECO:0000256" key="4">
    <source>
        <dbReference type="ARBA" id="ARBA00022679"/>
    </source>
</evidence>
<comment type="caution">
    <text evidence="13">The sequence shown here is derived from an EMBL/GenBank/DDBJ whole genome shotgun (WGS) entry which is preliminary data.</text>
</comment>
<proteinExistence type="predicted"/>
<dbReference type="Pfam" id="PF21089">
    <property type="entry name" value="PKS_DH_N"/>
    <property type="match status" value="1"/>
</dbReference>
<dbReference type="SUPFAM" id="SSF53901">
    <property type="entry name" value="Thiolase-like"/>
    <property type="match status" value="1"/>
</dbReference>
<dbReference type="Pfam" id="PF08659">
    <property type="entry name" value="KR"/>
    <property type="match status" value="1"/>
</dbReference>
<dbReference type="Gene3D" id="3.90.180.10">
    <property type="entry name" value="Medium-chain alcohol dehydrogenases, catalytic domain"/>
    <property type="match status" value="1"/>
</dbReference>
<dbReference type="InterPro" id="IPR049900">
    <property type="entry name" value="PKS_mFAS_DH"/>
</dbReference>
<dbReference type="SMART" id="SM00825">
    <property type="entry name" value="PKS_KS"/>
    <property type="match status" value="1"/>
</dbReference>
<evidence type="ECO:0000256" key="9">
    <source>
        <dbReference type="PROSITE-ProRule" id="PRU01363"/>
    </source>
</evidence>
<dbReference type="InterPro" id="IPR036736">
    <property type="entry name" value="ACP-like_sf"/>
</dbReference>
<keyword evidence="8" id="KW-0012">Acyltransferase</keyword>
<dbReference type="InterPro" id="IPR013217">
    <property type="entry name" value="Methyltransf_12"/>
</dbReference>
<dbReference type="InterPro" id="IPR057326">
    <property type="entry name" value="KR_dom"/>
</dbReference>
<feature type="region of interest" description="C-terminal hotdog fold" evidence="9">
    <location>
        <begin position="1077"/>
        <end position="1229"/>
    </location>
</feature>
<dbReference type="GO" id="GO:0004312">
    <property type="term" value="F:fatty acid synthase activity"/>
    <property type="evidence" value="ECO:0007669"/>
    <property type="project" value="TreeGrafter"/>
</dbReference>
<reference evidence="13" key="1">
    <citation type="submission" date="2023-06" db="EMBL/GenBank/DDBJ databases">
        <authorList>
            <person name="Noh H."/>
        </authorList>
    </citation>
    <scope>NUCLEOTIDE SEQUENCE</scope>
    <source>
        <strain evidence="13">DUCC20226</strain>
    </source>
</reference>
<dbReference type="InterPro" id="IPR036291">
    <property type="entry name" value="NAD(P)-bd_dom_sf"/>
</dbReference>
<dbReference type="InterPro" id="IPR016036">
    <property type="entry name" value="Malonyl_transacylase_ACP-bd"/>
</dbReference>
<dbReference type="SUPFAM" id="SSF51735">
    <property type="entry name" value="NAD(P)-binding Rossmann-fold domains"/>
    <property type="match status" value="2"/>
</dbReference>
<evidence type="ECO:0000256" key="5">
    <source>
        <dbReference type="ARBA" id="ARBA00022857"/>
    </source>
</evidence>
<dbReference type="InterPro" id="IPR020806">
    <property type="entry name" value="PKS_PP-bd"/>
</dbReference>
<dbReference type="InterPro" id="IPR016035">
    <property type="entry name" value="Acyl_Trfase/lysoPLipase"/>
</dbReference>
<dbReference type="Pfam" id="PF00107">
    <property type="entry name" value="ADH_zinc_N"/>
    <property type="match status" value="1"/>
</dbReference>
<dbReference type="SMART" id="SM00826">
    <property type="entry name" value="PKS_DH"/>
    <property type="match status" value="1"/>
</dbReference>
<dbReference type="Pfam" id="PF00109">
    <property type="entry name" value="ketoacyl-synt"/>
    <property type="match status" value="1"/>
</dbReference>
<dbReference type="Gene3D" id="3.40.366.10">
    <property type="entry name" value="Malonyl-Coenzyme A Acyl Carrier Protein, domain 2"/>
    <property type="match status" value="1"/>
</dbReference>
<dbReference type="Gene3D" id="3.30.70.3290">
    <property type="match status" value="1"/>
</dbReference>
<dbReference type="SUPFAM" id="SSF55048">
    <property type="entry name" value="Probable ACP-binding domain of malonyl-CoA ACP transacylase"/>
    <property type="match status" value="1"/>
</dbReference>
<protein>
    <submittedName>
        <fullName evidence="13">Uncharacterized protein</fullName>
    </submittedName>
</protein>
<keyword evidence="7" id="KW-0511">Multifunctional enzyme</keyword>
<keyword evidence="14" id="KW-1185">Reference proteome</keyword>
<dbReference type="Gene3D" id="3.40.50.150">
    <property type="entry name" value="Vaccinia Virus protein VP39"/>
    <property type="match status" value="1"/>
</dbReference>
<dbReference type="CDD" id="cd00833">
    <property type="entry name" value="PKS"/>
    <property type="match status" value="1"/>
</dbReference>
<gene>
    <name evidence="13" type="ORF">N8I77_002558</name>
</gene>
<dbReference type="InterPro" id="IPR013154">
    <property type="entry name" value="ADH-like_N"/>
</dbReference>
<dbReference type="Gene3D" id="3.10.129.110">
    <property type="entry name" value="Polyketide synthase dehydratase"/>
    <property type="match status" value="1"/>
</dbReference>
<dbReference type="PROSITE" id="PS52004">
    <property type="entry name" value="KS3_2"/>
    <property type="match status" value="1"/>
</dbReference>
<dbReference type="InterPro" id="IPR018201">
    <property type="entry name" value="Ketoacyl_synth_AS"/>
</dbReference>
<dbReference type="InterPro" id="IPR013149">
    <property type="entry name" value="ADH-like_C"/>
</dbReference>
<feature type="active site" description="Proton donor; for dehydratase activity" evidence="9">
    <location>
        <position position="1138"/>
    </location>
</feature>
<keyword evidence="4" id="KW-0808">Transferase</keyword>
<dbReference type="PANTHER" id="PTHR43775:SF49">
    <property type="entry name" value="SYNTHASE, PUTATIVE (JCVI)-RELATED"/>
    <property type="match status" value="1"/>
</dbReference>
<dbReference type="CDD" id="cd02440">
    <property type="entry name" value="AdoMet_MTases"/>
    <property type="match status" value="1"/>
</dbReference>
<dbReference type="InterPro" id="IPR049552">
    <property type="entry name" value="PKS_DH_N"/>
</dbReference>
<dbReference type="PROSITE" id="PS00606">
    <property type="entry name" value="KS3_1"/>
    <property type="match status" value="1"/>
</dbReference>
<accession>A0AAD9SUD6</accession>
<dbReference type="InterPro" id="IPR032821">
    <property type="entry name" value="PKS_assoc"/>
</dbReference>
<dbReference type="InterPro" id="IPR029063">
    <property type="entry name" value="SAM-dependent_MTases_sf"/>
</dbReference>
<evidence type="ECO:0000256" key="8">
    <source>
        <dbReference type="ARBA" id="ARBA00023315"/>
    </source>
</evidence>
<evidence type="ECO:0000256" key="7">
    <source>
        <dbReference type="ARBA" id="ARBA00023268"/>
    </source>
</evidence>
<dbReference type="InterPro" id="IPR014030">
    <property type="entry name" value="Ketoacyl_synth_N"/>
</dbReference>
<sequence length="2559" mass="280059">MKSSEQGASADGCLPDKAAEAASTTYVPIAVCGMALRVPGGVRHPNELWGMLTSKCEGRSVIPSDRFSVEGYYSEHQPKQGTINFKHGYFLEDGLQHFDASFFSMSRREVERLDPQQRLLLEVVHECMESAGEVGWRGKNIGCMVGSFGQDWSELSQSDKLASGLYTITGQGDFLLANRVSFEYDLKGPSLTVKTACSSAAIAFHLACTALARGECEGVIVGGTSVFTAPGASVAMTEQGLVSPEGRSKPFDASADGYARAEAVNSVYLRRLDDALKDGTPVRAVVRGSALNSDGKSASLASPSAEAHELLIRKAYAAAGLEEADAPYVECHGTGTKVGDPLETAAISSVFGNRGTYLGSIKANIGHSEGASFITSLIKAVLSLENRVIPPNLHFLNPNPKIPFKENNLIVPQEPTPWPKDRAERASINSFGLGGANAHVILDSASSFTRPSNGSDGYSNGRTNGHSSTVAIQKTSCDANILVLSANRPESLDKMVQNIQKYAEDHPCSVSDLAYTLALKRDEMRYRTCLLLTRNPEHSKNRPDQMNFPSVKTASPSPVSFVFTGQGAQWPQMGKALFTEYPTFANRIDDLDIVLKKIQSQGSKWSIRKRIFAPASESRIDEAEFSQPVCTAVQIGLVDLWREFGVVPDSVVGHSSGEIAAAYAAGAISAESAIKIAYYRGRLSKFARKDGAMLAVGLGPEAVAPFLVDGAVVACENSSASVTVSGDEAAVDEVAAAIRTHHPDILVRRLRVQQAYHSHHMIECGEIYLQNLLTTLEKPAETRIPFFSSTYGNQLAANLKLDEQYWRLNLESPVRFDTAVRSLLQHMSEADNGQSRIMLEIGPHSALAGPLRQILRDTNSKLLYASTLVRHRNGKESLLEAVGQLWVRSVQVNLSTLFPAGGKVLTDLPPYPWYHEQPFWEENRIAQQWRFRRELPHEILGSPILEWNDMEPTWRNVLSVEDIPWLSDHKIGKDIVFPAAGYIAMVGEALRQIGGGPAYSLRHVVVGNAMVLSSRVEVMTVLRKAQLTTSQRSDWYDFSISSYSGSSWIRNCWGQVLAGRSTGIPKPELSCLSEDMPTTVDSRRWYQTMSKVGLNYTGSFRALEGIRSHPQSHAAYGMIHDHVEVGEPRYQLHPSTMDNVFQLLTVASAHGQPRLFKTLAVPTFIEHIYVNGQGKGMDVNARVTVEPTSAGGMLGNGIGYLKSAGSSVSAVTFEVSGLKASPVDGGEILDPDPHAAVQLEWQPLFDCVDPGKLMRTTKNFTDEITELETLFVLSAMDTIEKLEAVHEAAHPHLCKFESWLRDFVSQVRNNGSHIFGNAGALTQITAGERENKIQALYSSLLSTEMRNYAIAVNRNRLSAVEVFQGTAEPLDILMKDNNLHKIYDFLCFWDYNDFLQLLGHNKPTLRVLEIGAGTGGTTGTILSGLQSKYGERLYSRYTYTDISPGFFSAAQQRFRDNEGIEYKVLDISKNPIEQGFEAGSYDLILAANVLHATPNLGETLVNVRKLLNPHGGRLLLQELNPIAKCVNFIFGMLPGWWLGAEDGRLVEPYISPDRWDRELQAAGFKGADAAVYDHEAPFHINATIVASADPSWTGERLLTNGQLAAKPTVTFINSGGDIDPIQKLYAQEFEARQFRVQWRTFADTPSPDQSIVVTVDLKTAYLDAISERNFSELIAWAAALQPGQQVLWLTRCTQMGRGNDPRFATILGLARNIRSEMSVAFTTIEIDKPEDVLAREIVPRIFSDFHTSRGGTVATEPDHEFVISEGVPHIGRFHWISVNEELRQTQERASTTINGAASDADSSTTRLHIGTPGLLQTLHYENMQLPPLKPDEMLIKVRATGMNFKDLLIAMRIVDTPALGPDAAAIGIETAGIVQAVGSAVTNFRPGERVMAVSIHCFASHVVTRQATCVAIPDELDFIQAATMPCVYATVIRALIDIGRMEKDQTVLIHSACGGVGIAAIQLCKMVGARVLATVGSVEKRKYLTETFGIPATDIFDSRTPSFFPDVMQATNGRGVDLCLNSLSGELLHYSWQCVAEFGMLLEIGKRDLVGRGKLSLLPFEDNRSYAGIDLSHIFVEKPHLWKSLLTRIVNFFRNGHIKPISPVTVFAARDCQDMFRYMQKGSHIGKIVLEMTEKPGSLLDLTVHTASRMQFRPEASYLMTGGLGGLGKSTARWMVDKGAKNLIFLSRRGMTPSTVKFFAELEASGCSPVLITGSVEDEAVVRLAVKEANFPIAGVIHGAMVLKDHATRNMPYSDWQAVIGPRVTGVWNLHHALESVQLDFFILLGSFSGMVGQPGQANYAASNTFLNSFVQYRHGLGLPASALEMGPISDVGYVAESPAILESMKAMSTYAISEQEYLDALQLAILRSSALPFDTDKAFTNPSVIGVGLRSTNPLDDPGNRLVWRRDIRLSIYRNLEKAGSSASAVSGSQNDAIKHLLSPEHVSDHTTISKLALEIGRTLCGFLMQQEEDVALDKPLSGLGVDSLVAIELRNWCRQHLSLEVSVLEIMQSNLETLARLAVENLCNKINANSGANGCGANGTLPEERDRYDQILEVKVP</sequence>
<dbReference type="InterPro" id="IPR013968">
    <property type="entry name" value="PKS_KR"/>
</dbReference>
<dbReference type="SMART" id="SM00827">
    <property type="entry name" value="PKS_AT"/>
    <property type="match status" value="1"/>
</dbReference>
<evidence type="ECO:0000256" key="3">
    <source>
        <dbReference type="ARBA" id="ARBA00022603"/>
    </source>
</evidence>
<keyword evidence="1" id="KW-0596">Phosphopantetheine</keyword>
<dbReference type="InterPro" id="IPR001227">
    <property type="entry name" value="Ac_transferase_dom_sf"/>
</dbReference>
<dbReference type="GO" id="GO:0008168">
    <property type="term" value="F:methyltransferase activity"/>
    <property type="evidence" value="ECO:0007669"/>
    <property type="project" value="UniProtKB-KW"/>
</dbReference>
<keyword evidence="6" id="KW-0560">Oxidoreductase</keyword>
<evidence type="ECO:0000256" key="1">
    <source>
        <dbReference type="ARBA" id="ARBA00022450"/>
    </source>
</evidence>
<dbReference type="Pfam" id="PF00550">
    <property type="entry name" value="PP-binding"/>
    <property type="match status" value="1"/>
</dbReference>
<dbReference type="GO" id="GO:0032259">
    <property type="term" value="P:methylation"/>
    <property type="evidence" value="ECO:0007669"/>
    <property type="project" value="UniProtKB-KW"/>
</dbReference>
<dbReference type="InterPro" id="IPR020841">
    <property type="entry name" value="PKS_Beta-ketoAc_synthase_dom"/>
</dbReference>
<dbReference type="CDD" id="cd05195">
    <property type="entry name" value="enoyl_red"/>
    <property type="match status" value="1"/>
</dbReference>
<dbReference type="InterPro" id="IPR049551">
    <property type="entry name" value="PKS_DH_C"/>
</dbReference>